<evidence type="ECO:0000313" key="1">
    <source>
        <dbReference type="EMBL" id="CDW41846.1"/>
    </source>
</evidence>
<reference evidence="1" key="1">
    <citation type="submission" date="2014-05" db="EMBL/GenBank/DDBJ databases">
        <authorList>
            <person name="Chronopoulou M."/>
        </authorList>
    </citation>
    <scope>NUCLEOTIDE SEQUENCE</scope>
    <source>
        <tissue evidence="1">Whole organism</tissue>
    </source>
</reference>
<dbReference type="EMBL" id="HACA01024485">
    <property type="protein sequence ID" value="CDW41846.1"/>
    <property type="molecule type" value="Transcribed_RNA"/>
</dbReference>
<accession>A0A0K2UVZ4</accession>
<organism evidence="1">
    <name type="scientific">Lepeophtheirus salmonis</name>
    <name type="common">Salmon louse</name>
    <name type="synonym">Caligus salmonis</name>
    <dbReference type="NCBI Taxonomy" id="72036"/>
    <lineage>
        <taxon>Eukaryota</taxon>
        <taxon>Metazoa</taxon>
        <taxon>Ecdysozoa</taxon>
        <taxon>Arthropoda</taxon>
        <taxon>Crustacea</taxon>
        <taxon>Multicrustacea</taxon>
        <taxon>Hexanauplia</taxon>
        <taxon>Copepoda</taxon>
        <taxon>Siphonostomatoida</taxon>
        <taxon>Caligidae</taxon>
        <taxon>Lepeophtheirus</taxon>
    </lineage>
</organism>
<protein>
    <submittedName>
        <fullName evidence="1">Uncharacterized protein</fullName>
    </submittedName>
</protein>
<dbReference type="AlphaFoldDB" id="A0A0K2UVZ4"/>
<proteinExistence type="predicted"/>
<sequence>MKSLARYYRYIGIRDHLIPCLKYPLTYARWRFTNIKGRALLIRRSVREWAKLSHDTPKEV</sequence>
<name>A0A0K2UVZ4_LEPSM</name>